<evidence type="ECO:0000256" key="8">
    <source>
        <dbReference type="ARBA" id="ARBA00022801"/>
    </source>
</evidence>
<feature type="transmembrane region" description="Helical" evidence="13">
    <location>
        <begin position="150"/>
        <end position="171"/>
    </location>
</feature>
<keyword evidence="6 13" id="KW-0812">Transmembrane</keyword>
<keyword evidence="5" id="KW-0645">Protease</keyword>
<sequence length="236" mass="25801">VLISENRIRSEYNIQMPGIDIAGFLGILSVAIIPVLFAVTLHEVAHGWVAMKLGDRTAEMAGRLTVNPIKHVDPMGTVVVPMVLALFTPFIFGWAKPVPVAFHNLRQPRRDMVLVAVAGPIANLLMALGWAFIGGLMSSLSMTASGFSDWLTGMCLFGIHINVILAIFNMLPIPPLDGGRVLAGLLPPRNALLLHRIEPFGFMIVIGLMFTGLLWTFIDPFIFFFLDFFFSVAGLA</sequence>
<feature type="non-terminal residue" evidence="15">
    <location>
        <position position="1"/>
    </location>
</feature>
<dbReference type="EMBL" id="UINC01009619">
    <property type="protein sequence ID" value="SVA43106.1"/>
    <property type="molecule type" value="Genomic_DNA"/>
</dbReference>
<evidence type="ECO:0000259" key="14">
    <source>
        <dbReference type="Pfam" id="PF02163"/>
    </source>
</evidence>
<dbReference type="CDD" id="cd06158">
    <property type="entry name" value="S2P-M50_like_1"/>
    <property type="match status" value="1"/>
</dbReference>
<reference evidence="15" key="1">
    <citation type="submission" date="2018-05" db="EMBL/GenBank/DDBJ databases">
        <authorList>
            <person name="Lanie J.A."/>
            <person name="Ng W.-L."/>
            <person name="Kazmierczak K.M."/>
            <person name="Andrzejewski T.M."/>
            <person name="Davidsen T.M."/>
            <person name="Wayne K.J."/>
            <person name="Tettelin H."/>
            <person name="Glass J.I."/>
            <person name="Rusch D."/>
            <person name="Podicherti R."/>
            <person name="Tsui H.-C.T."/>
            <person name="Winkler M.E."/>
        </authorList>
    </citation>
    <scope>NUCLEOTIDE SEQUENCE</scope>
</reference>
<feature type="transmembrane region" description="Helical" evidence="13">
    <location>
        <begin position="21"/>
        <end position="41"/>
    </location>
</feature>
<evidence type="ECO:0000256" key="3">
    <source>
        <dbReference type="ARBA" id="ARBA00007931"/>
    </source>
</evidence>
<comment type="subcellular location">
    <subcellularLocation>
        <location evidence="2">Cell membrane</location>
        <topology evidence="2">Multi-pass membrane protein</topology>
    </subcellularLocation>
</comment>
<keyword evidence="8" id="KW-0378">Hydrolase</keyword>
<evidence type="ECO:0000256" key="12">
    <source>
        <dbReference type="ARBA" id="ARBA00023136"/>
    </source>
</evidence>
<evidence type="ECO:0000256" key="4">
    <source>
        <dbReference type="ARBA" id="ARBA00022475"/>
    </source>
</evidence>
<evidence type="ECO:0000256" key="2">
    <source>
        <dbReference type="ARBA" id="ARBA00004651"/>
    </source>
</evidence>
<feature type="transmembrane region" description="Helical" evidence="13">
    <location>
        <begin position="74"/>
        <end position="92"/>
    </location>
</feature>
<dbReference type="GO" id="GO:0008237">
    <property type="term" value="F:metallopeptidase activity"/>
    <property type="evidence" value="ECO:0007669"/>
    <property type="project" value="UniProtKB-KW"/>
</dbReference>
<gene>
    <name evidence="15" type="ORF">METZ01_LOCUS95960</name>
</gene>
<dbReference type="GO" id="GO:0046872">
    <property type="term" value="F:metal ion binding"/>
    <property type="evidence" value="ECO:0007669"/>
    <property type="project" value="UniProtKB-KW"/>
</dbReference>
<keyword evidence="9" id="KW-0862">Zinc</keyword>
<dbReference type="PANTHER" id="PTHR35864">
    <property type="entry name" value="ZINC METALLOPROTEASE MJ0611-RELATED"/>
    <property type="match status" value="1"/>
</dbReference>
<keyword evidence="10 13" id="KW-1133">Transmembrane helix</keyword>
<dbReference type="GO" id="GO:0006508">
    <property type="term" value="P:proteolysis"/>
    <property type="evidence" value="ECO:0007669"/>
    <property type="project" value="UniProtKB-KW"/>
</dbReference>
<dbReference type="AlphaFoldDB" id="A0A381VS21"/>
<dbReference type="InterPro" id="IPR052348">
    <property type="entry name" value="Metallopeptidase_M50B"/>
</dbReference>
<comment type="similarity">
    <text evidence="3">Belongs to the peptidase M50B family.</text>
</comment>
<feature type="transmembrane region" description="Helical" evidence="13">
    <location>
        <begin position="113"/>
        <end position="138"/>
    </location>
</feature>
<accession>A0A381VS21</accession>
<dbReference type="GO" id="GO:0005886">
    <property type="term" value="C:plasma membrane"/>
    <property type="evidence" value="ECO:0007669"/>
    <property type="project" value="UniProtKB-SubCell"/>
</dbReference>
<dbReference type="InterPro" id="IPR044537">
    <property type="entry name" value="Rip2-like"/>
</dbReference>
<proteinExistence type="inferred from homology"/>
<keyword evidence="7" id="KW-0479">Metal-binding</keyword>
<keyword evidence="4" id="KW-1003">Cell membrane</keyword>
<keyword evidence="11" id="KW-0482">Metalloprotease</keyword>
<evidence type="ECO:0000256" key="11">
    <source>
        <dbReference type="ARBA" id="ARBA00023049"/>
    </source>
</evidence>
<dbReference type="InterPro" id="IPR008915">
    <property type="entry name" value="Peptidase_M50"/>
</dbReference>
<dbReference type="PANTHER" id="PTHR35864:SF1">
    <property type="entry name" value="ZINC METALLOPROTEASE YWHC-RELATED"/>
    <property type="match status" value="1"/>
</dbReference>
<evidence type="ECO:0000256" key="13">
    <source>
        <dbReference type="SAM" id="Phobius"/>
    </source>
</evidence>
<dbReference type="Pfam" id="PF02163">
    <property type="entry name" value="Peptidase_M50"/>
    <property type="match status" value="1"/>
</dbReference>
<evidence type="ECO:0000313" key="15">
    <source>
        <dbReference type="EMBL" id="SVA43106.1"/>
    </source>
</evidence>
<evidence type="ECO:0000256" key="10">
    <source>
        <dbReference type="ARBA" id="ARBA00022989"/>
    </source>
</evidence>
<comment type="cofactor">
    <cofactor evidence="1">
        <name>Zn(2+)</name>
        <dbReference type="ChEBI" id="CHEBI:29105"/>
    </cofactor>
</comment>
<feature type="domain" description="Peptidase M50" evidence="14">
    <location>
        <begin position="151"/>
        <end position="209"/>
    </location>
</feature>
<keyword evidence="12 13" id="KW-0472">Membrane</keyword>
<evidence type="ECO:0000256" key="6">
    <source>
        <dbReference type="ARBA" id="ARBA00022692"/>
    </source>
</evidence>
<evidence type="ECO:0000256" key="5">
    <source>
        <dbReference type="ARBA" id="ARBA00022670"/>
    </source>
</evidence>
<evidence type="ECO:0000256" key="1">
    <source>
        <dbReference type="ARBA" id="ARBA00001947"/>
    </source>
</evidence>
<evidence type="ECO:0000256" key="9">
    <source>
        <dbReference type="ARBA" id="ARBA00022833"/>
    </source>
</evidence>
<evidence type="ECO:0000256" key="7">
    <source>
        <dbReference type="ARBA" id="ARBA00022723"/>
    </source>
</evidence>
<organism evidence="15">
    <name type="scientific">marine metagenome</name>
    <dbReference type="NCBI Taxonomy" id="408172"/>
    <lineage>
        <taxon>unclassified sequences</taxon>
        <taxon>metagenomes</taxon>
        <taxon>ecological metagenomes</taxon>
    </lineage>
</organism>
<protein>
    <recommendedName>
        <fullName evidence="14">Peptidase M50 domain-containing protein</fullName>
    </recommendedName>
</protein>
<name>A0A381VS21_9ZZZZ</name>
<feature type="transmembrane region" description="Helical" evidence="13">
    <location>
        <begin position="200"/>
        <end position="226"/>
    </location>
</feature>